<evidence type="ECO:0000256" key="10">
    <source>
        <dbReference type="PIRSR" id="PIRSR001589-3"/>
    </source>
</evidence>
<dbReference type="Gene3D" id="3.40.50.620">
    <property type="entry name" value="HUPs"/>
    <property type="match status" value="1"/>
</dbReference>
<keyword evidence="4 9" id="KW-0547">Nucleotide-binding</keyword>
<dbReference type="Proteomes" id="UP000077752">
    <property type="component" value="Unassembled WGS sequence"/>
</dbReference>
<dbReference type="InterPro" id="IPR014729">
    <property type="entry name" value="Rossmann-like_a/b/a_fold"/>
</dbReference>
<dbReference type="EC" id="6.3.5.4" evidence="3"/>
<dbReference type="PROSITE" id="PS51278">
    <property type="entry name" value="GATASE_TYPE_2"/>
    <property type="match status" value="1"/>
</dbReference>
<evidence type="ECO:0000256" key="8">
    <source>
        <dbReference type="PIRSR" id="PIRSR001589-1"/>
    </source>
</evidence>
<evidence type="ECO:0000256" key="2">
    <source>
        <dbReference type="ARBA" id="ARBA00005752"/>
    </source>
</evidence>
<dbReference type="Pfam" id="PF00733">
    <property type="entry name" value="Asn_synthase"/>
    <property type="match status" value="1"/>
</dbReference>
<dbReference type="CDD" id="cd01991">
    <property type="entry name" value="Asn_synthase_B_C"/>
    <property type="match status" value="1"/>
</dbReference>
<feature type="domain" description="Glutamine amidotransferase type-2" evidence="11">
    <location>
        <begin position="2"/>
        <end position="217"/>
    </location>
</feature>
<evidence type="ECO:0000313" key="13">
    <source>
        <dbReference type="Proteomes" id="UP000077752"/>
    </source>
</evidence>
<evidence type="ECO:0000259" key="11">
    <source>
        <dbReference type="PROSITE" id="PS51278"/>
    </source>
</evidence>
<evidence type="ECO:0000313" key="12">
    <source>
        <dbReference type="EMBL" id="OAI83819.1"/>
    </source>
</evidence>
<dbReference type="SUPFAM" id="SSF56235">
    <property type="entry name" value="N-terminal nucleophile aminohydrolases (Ntn hydrolases)"/>
    <property type="match status" value="1"/>
</dbReference>
<dbReference type="Pfam" id="PF13522">
    <property type="entry name" value="GATase_6"/>
    <property type="match status" value="1"/>
</dbReference>
<dbReference type="GO" id="GO:0005524">
    <property type="term" value="F:ATP binding"/>
    <property type="evidence" value="ECO:0007669"/>
    <property type="project" value="UniProtKB-KW"/>
</dbReference>
<comment type="catalytic activity">
    <reaction evidence="7">
        <text>L-aspartate + L-glutamine + ATP + H2O = L-asparagine + L-glutamate + AMP + diphosphate + H(+)</text>
        <dbReference type="Rhea" id="RHEA:12228"/>
        <dbReference type="ChEBI" id="CHEBI:15377"/>
        <dbReference type="ChEBI" id="CHEBI:15378"/>
        <dbReference type="ChEBI" id="CHEBI:29985"/>
        <dbReference type="ChEBI" id="CHEBI:29991"/>
        <dbReference type="ChEBI" id="CHEBI:30616"/>
        <dbReference type="ChEBI" id="CHEBI:33019"/>
        <dbReference type="ChEBI" id="CHEBI:58048"/>
        <dbReference type="ChEBI" id="CHEBI:58359"/>
        <dbReference type="ChEBI" id="CHEBI:456215"/>
        <dbReference type="EC" id="6.3.5.4"/>
    </reaction>
</comment>
<dbReference type="InterPro" id="IPR017932">
    <property type="entry name" value="GATase_2_dom"/>
</dbReference>
<keyword evidence="8" id="KW-0028">Amino-acid biosynthesis</keyword>
<accession>A0A177SB50</accession>
<keyword evidence="6 8" id="KW-0315">Glutamine amidotransferase</keyword>
<feature type="site" description="Important for beta-aspartyl-AMP intermediate formation" evidence="10">
    <location>
        <position position="376"/>
    </location>
</feature>
<dbReference type="NCBIfam" id="TIGR01536">
    <property type="entry name" value="asn_synth_AEB"/>
    <property type="match status" value="1"/>
</dbReference>
<dbReference type="PANTHER" id="PTHR43284:SF1">
    <property type="entry name" value="ASPARAGINE SYNTHETASE"/>
    <property type="match status" value="1"/>
</dbReference>
<reference evidence="12 13" key="1">
    <citation type="submission" date="2016-03" db="EMBL/GenBank/DDBJ databases">
        <title>Draft Genome Assembly of Pseudomonas putida strain CBF10-2.</title>
        <authorList>
            <person name="Iyer R.S."/>
            <person name="Damania A."/>
        </authorList>
    </citation>
    <scope>NUCLEOTIDE SEQUENCE [LARGE SCALE GENOMIC DNA]</scope>
    <source>
        <strain evidence="12 13">CBF10-2</strain>
    </source>
</reference>
<name>A0A177SB50_PSEPU</name>
<dbReference type="CDD" id="cd00712">
    <property type="entry name" value="AsnB"/>
    <property type="match status" value="1"/>
</dbReference>
<protein>
    <recommendedName>
        <fullName evidence="3">asparagine synthase (glutamine-hydrolyzing)</fullName>
        <ecNumber evidence="3">6.3.5.4</ecNumber>
    </recommendedName>
</protein>
<evidence type="ECO:0000256" key="7">
    <source>
        <dbReference type="ARBA" id="ARBA00048741"/>
    </source>
</evidence>
<feature type="active site" description="For GATase activity" evidence="8">
    <location>
        <position position="2"/>
    </location>
</feature>
<comment type="pathway">
    <text evidence="1">Amino-acid biosynthesis; L-asparagine biosynthesis; L-asparagine from L-aspartate (L-Gln route): step 1/1.</text>
</comment>
<evidence type="ECO:0000256" key="5">
    <source>
        <dbReference type="ARBA" id="ARBA00022840"/>
    </source>
</evidence>
<evidence type="ECO:0000256" key="6">
    <source>
        <dbReference type="ARBA" id="ARBA00022962"/>
    </source>
</evidence>
<gene>
    <name evidence="12" type="ORF">AYO28_04470</name>
</gene>
<dbReference type="InterPro" id="IPR001962">
    <property type="entry name" value="Asn_synthase"/>
</dbReference>
<dbReference type="Gene3D" id="3.60.20.10">
    <property type="entry name" value="Glutamine Phosphoribosylpyrophosphate, subunit 1, domain 1"/>
    <property type="match status" value="1"/>
</dbReference>
<dbReference type="InterPro" id="IPR051786">
    <property type="entry name" value="ASN_synthetase/amidase"/>
</dbReference>
<dbReference type="InterPro" id="IPR033738">
    <property type="entry name" value="AsnB_N"/>
</dbReference>
<proteinExistence type="inferred from homology"/>
<feature type="binding site" evidence="9">
    <location>
        <position position="103"/>
    </location>
    <ligand>
        <name>L-glutamine</name>
        <dbReference type="ChEBI" id="CHEBI:58359"/>
    </ligand>
</feature>
<keyword evidence="5 9" id="KW-0067">ATP-binding</keyword>
<comment type="similarity">
    <text evidence="2">Belongs to the asparagine synthetase family.</text>
</comment>
<evidence type="ECO:0000256" key="9">
    <source>
        <dbReference type="PIRSR" id="PIRSR001589-2"/>
    </source>
</evidence>
<dbReference type="RefSeq" id="WP_064304943.1">
    <property type="nucleotide sequence ID" value="NZ_LUCV01000058.1"/>
</dbReference>
<dbReference type="SUPFAM" id="SSF52402">
    <property type="entry name" value="Adenine nucleotide alpha hydrolases-like"/>
    <property type="match status" value="1"/>
</dbReference>
<organism evidence="12 13">
    <name type="scientific">Pseudomonas putida</name>
    <name type="common">Arthrobacter siderocapsulatus</name>
    <dbReference type="NCBI Taxonomy" id="303"/>
    <lineage>
        <taxon>Bacteria</taxon>
        <taxon>Pseudomonadati</taxon>
        <taxon>Pseudomonadota</taxon>
        <taxon>Gammaproteobacteria</taxon>
        <taxon>Pseudomonadales</taxon>
        <taxon>Pseudomonadaceae</taxon>
        <taxon>Pseudomonas</taxon>
    </lineage>
</organism>
<evidence type="ECO:0000256" key="1">
    <source>
        <dbReference type="ARBA" id="ARBA00005187"/>
    </source>
</evidence>
<dbReference type="PANTHER" id="PTHR43284">
    <property type="entry name" value="ASPARAGINE SYNTHETASE (GLUTAMINE-HYDROLYZING)"/>
    <property type="match status" value="1"/>
</dbReference>
<comment type="caution">
    <text evidence="12">The sequence shown here is derived from an EMBL/GenBank/DDBJ whole genome shotgun (WGS) entry which is preliminary data.</text>
</comment>
<dbReference type="InterPro" id="IPR029055">
    <property type="entry name" value="Ntn_hydrolases_N"/>
</dbReference>
<dbReference type="GO" id="GO:0004066">
    <property type="term" value="F:asparagine synthase (glutamine-hydrolyzing) activity"/>
    <property type="evidence" value="ECO:0007669"/>
    <property type="project" value="UniProtKB-EC"/>
</dbReference>
<feature type="binding site" evidence="9">
    <location>
        <position position="301"/>
    </location>
    <ligand>
        <name>ATP</name>
        <dbReference type="ChEBI" id="CHEBI:30616"/>
    </ligand>
</feature>
<evidence type="ECO:0000256" key="4">
    <source>
        <dbReference type="ARBA" id="ARBA00022741"/>
    </source>
</evidence>
<dbReference type="GO" id="GO:0005829">
    <property type="term" value="C:cytosol"/>
    <property type="evidence" value="ECO:0007669"/>
    <property type="project" value="TreeGrafter"/>
</dbReference>
<dbReference type="InterPro" id="IPR006426">
    <property type="entry name" value="Asn_synth_AEB"/>
</dbReference>
<keyword evidence="8" id="KW-0061">Asparagine biosynthesis</keyword>
<dbReference type="GO" id="GO:0006529">
    <property type="term" value="P:asparagine biosynthetic process"/>
    <property type="evidence" value="ECO:0007669"/>
    <property type="project" value="UniProtKB-KW"/>
</dbReference>
<evidence type="ECO:0000256" key="3">
    <source>
        <dbReference type="ARBA" id="ARBA00012737"/>
    </source>
</evidence>
<sequence>MCGFAGLMANNVGTLEGRIQSMLAPLFHRGPDDSGVWLDEQAGLALGHRRLAILDLSAHGHQPMHSVSDRYVIVFNGEIYNFAILRKELDSAGATLSWRGHSDTEVLLAAFEHWGIEQTLPRLVGMFAIAVWDKQARMLTLARDRLGEKPLYFGRVKQGFYFASELKAIRAQCGKDLVVDRNVLADYMRFGYIPAPHSIYENIFKLQSGHFLQVSAEGVAGESRPFWSLDNERVASARSQFSQASDSEVLDTLHQHLSTAVGLQSFSDVPVGAFLSGGVDSSLIVSLMQAQSSSRIRTFTIGFEEEAFNEAPYAREVARHLGTDHAEMYVKAIDAAELIPLLPRIYDEPFADSSQIPTALVSKLTREHVTVALTGDGGDELFAGYPRYPITANLWRKVSKVPMSLRAAVSSVLTGPSAAGWDRLTGLLPKRYHRSINGRRVNRLGQLIESRSLGEMYIRLMSHWQPEENIVIGGQCSGFDGFPGLEEGDISAMRRWDVKQYLADDLLVKVDRATMRSSLESRAPLLDHRVAEFAFSLPERFLVRDGVGKWALRRLLDRYVPSELIDRPKAGFSIPLGDWLRGPLREWAEDLLCPKRLAEEGYLDADKVGRVWHEHLLGKFDRSVHIWNVLMFQAWLRETQVSDGYSEACKKKEIFN</sequence>
<dbReference type="AlphaFoldDB" id="A0A177SB50"/>
<dbReference type="EMBL" id="LUCV01000058">
    <property type="protein sequence ID" value="OAI83819.1"/>
    <property type="molecule type" value="Genomic_DNA"/>
</dbReference>
<dbReference type="PIRSF" id="PIRSF001589">
    <property type="entry name" value="Asn_synthetase_glu-h"/>
    <property type="match status" value="1"/>
</dbReference>